<proteinExistence type="predicted"/>
<dbReference type="RefSeq" id="WP_207690336.1">
    <property type="nucleotide sequence ID" value="NZ_CP061799.1"/>
</dbReference>
<gene>
    <name evidence="1" type="ORF">dnl_07080</name>
</gene>
<dbReference type="Proteomes" id="UP000663720">
    <property type="component" value="Chromosome"/>
</dbReference>
<dbReference type="AlphaFoldDB" id="A0A975B483"/>
<reference evidence="1" key="1">
    <citation type="journal article" date="2021" name="Microb. Physiol.">
        <title>Proteogenomic Insights into the Physiology of Marine, Sulfate-Reducing, Filamentous Desulfonema limicola and Desulfonema magnum.</title>
        <authorList>
            <person name="Schnaars V."/>
            <person name="Wohlbrand L."/>
            <person name="Scheve S."/>
            <person name="Hinrichs C."/>
            <person name="Reinhardt R."/>
            <person name="Rabus R."/>
        </authorList>
    </citation>
    <scope>NUCLEOTIDE SEQUENCE</scope>
    <source>
        <strain evidence="1">5ac10</strain>
    </source>
</reference>
<evidence type="ECO:0000313" key="2">
    <source>
        <dbReference type="Proteomes" id="UP000663720"/>
    </source>
</evidence>
<dbReference type="EMBL" id="CP061799">
    <property type="protein sequence ID" value="QTA78486.1"/>
    <property type="molecule type" value="Genomic_DNA"/>
</dbReference>
<keyword evidence="2" id="KW-1185">Reference proteome</keyword>
<name>A0A975B483_9BACT</name>
<accession>A0A975B483</accession>
<dbReference type="KEGG" id="dli:dnl_07080"/>
<evidence type="ECO:0008006" key="3">
    <source>
        <dbReference type="Google" id="ProtNLM"/>
    </source>
</evidence>
<protein>
    <recommendedName>
        <fullName evidence="3">Prevent-host-death protein</fullName>
    </recommendedName>
</protein>
<organism evidence="1 2">
    <name type="scientific">Desulfonema limicola</name>
    <dbReference type="NCBI Taxonomy" id="45656"/>
    <lineage>
        <taxon>Bacteria</taxon>
        <taxon>Pseudomonadati</taxon>
        <taxon>Thermodesulfobacteriota</taxon>
        <taxon>Desulfobacteria</taxon>
        <taxon>Desulfobacterales</taxon>
        <taxon>Desulfococcaceae</taxon>
        <taxon>Desulfonema</taxon>
    </lineage>
</organism>
<evidence type="ECO:0000313" key="1">
    <source>
        <dbReference type="EMBL" id="QTA78486.1"/>
    </source>
</evidence>
<sequence length="95" mass="10842">MRFMSTKDLGFTPENIWQATKLKQDIIITVEGRPIAILTGINEDTLEEELEALKRARAMNALDMIHKDSVIKGTCNISDEDIQAEIDLVRKERNK</sequence>